<sequence>MPPPIHNSPSASGTNPKPSLRRSSDARNRERVHSQRSRSVNGIRAPPCRAREGAGSHSSLPLLSPNRLHNTTHRRKGHCWTLQMALKLGIDVETAQPVEKAEKNLLPQRPSKYWTHRSYNIGRPYEEVCVDDDLKSF</sequence>
<accession>A0A4P9WFK8</accession>
<evidence type="ECO:0000256" key="1">
    <source>
        <dbReference type="SAM" id="MobiDB-lite"/>
    </source>
</evidence>
<gene>
    <name evidence="2" type="ORF">BDK51DRAFT_43504</name>
</gene>
<dbReference type="AlphaFoldDB" id="A0A4P9WFK8"/>
<feature type="compositionally biased region" description="Basic and acidic residues" evidence="1">
    <location>
        <begin position="22"/>
        <end position="33"/>
    </location>
</feature>
<feature type="compositionally biased region" description="Polar residues" evidence="1">
    <location>
        <begin position="7"/>
        <end position="17"/>
    </location>
</feature>
<reference evidence="3" key="1">
    <citation type="journal article" date="2018" name="Nat. Microbiol.">
        <title>Leveraging single-cell genomics to expand the fungal tree of life.</title>
        <authorList>
            <person name="Ahrendt S.R."/>
            <person name="Quandt C.A."/>
            <person name="Ciobanu D."/>
            <person name="Clum A."/>
            <person name="Salamov A."/>
            <person name="Andreopoulos B."/>
            <person name="Cheng J.F."/>
            <person name="Woyke T."/>
            <person name="Pelin A."/>
            <person name="Henrissat B."/>
            <person name="Reynolds N.K."/>
            <person name="Benny G.L."/>
            <person name="Smith M.E."/>
            <person name="James T.Y."/>
            <person name="Grigoriev I.V."/>
        </authorList>
    </citation>
    <scope>NUCLEOTIDE SEQUENCE [LARGE SCALE GENOMIC DNA]</scope>
</reference>
<name>A0A4P9WFK8_9FUNG</name>
<protein>
    <submittedName>
        <fullName evidence="2">Uncharacterized protein</fullName>
    </submittedName>
</protein>
<evidence type="ECO:0000313" key="2">
    <source>
        <dbReference type="EMBL" id="RKO90098.1"/>
    </source>
</evidence>
<organism evidence="2 3">
    <name type="scientific">Blyttiomyces helicus</name>
    <dbReference type="NCBI Taxonomy" id="388810"/>
    <lineage>
        <taxon>Eukaryota</taxon>
        <taxon>Fungi</taxon>
        <taxon>Fungi incertae sedis</taxon>
        <taxon>Chytridiomycota</taxon>
        <taxon>Chytridiomycota incertae sedis</taxon>
        <taxon>Chytridiomycetes</taxon>
        <taxon>Chytridiomycetes incertae sedis</taxon>
        <taxon>Blyttiomyces</taxon>
    </lineage>
</organism>
<evidence type="ECO:0000313" key="3">
    <source>
        <dbReference type="Proteomes" id="UP000269721"/>
    </source>
</evidence>
<dbReference type="EMBL" id="KZ995726">
    <property type="protein sequence ID" value="RKO90098.1"/>
    <property type="molecule type" value="Genomic_DNA"/>
</dbReference>
<keyword evidence="3" id="KW-1185">Reference proteome</keyword>
<proteinExistence type="predicted"/>
<feature type="region of interest" description="Disordered" evidence="1">
    <location>
        <begin position="1"/>
        <end position="71"/>
    </location>
</feature>
<dbReference type="Proteomes" id="UP000269721">
    <property type="component" value="Unassembled WGS sequence"/>
</dbReference>